<evidence type="ECO:0000313" key="2">
    <source>
        <dbReference type="Proteomes" id="UP000830768"/>
    </source>
</evidence>
<protein>
    <submittedName>
        <fullName evidence="1">Uncharacterized protein</fullName>
    </submittedName>
</protein>
<organism evidence="1 2">
    <name type="scientific">Fusarium solani subsp. cucurbitae</name>
    <name type="common">Neocosmosporum cucurbitae</name>
    <dbReference type="NCBI Taxonomy" id="2747967"/>
    <lineage>
        <taxon>Eukaryota</taxon>
        <taxon>Fungi</taxon>
        <taxon>Dikarya</taxon>
        <taxon>Ascomycota</taxon>
        <taxon>Pezizomycotina</taxon>
        <taxon>Sordariomycetes</taxon>
        <taxon>Hypocreomycetidae</taxon>
        <taxon>Hypocreales</taxon>
        <taxon>Nectriaceae</taxon>
        <taxon>Fusarium</taxon>
        <taxon>Fusarium solani species complex</taxon>
    </lineage>
</organism>
<proteinExistence type="predicted"/>
<sequence>MEGDTEDREFEAHMALYCLGQELKYQSTRDFLAFSRGDDLLARLVGKTLLHDKVTMLATRVDTEFRDFVALYERWGRIVDNVTMSLPHPSVWAASRFAENKILQPEDLSNAGGFSIDAAVVSPTLNTLCVNMEEDELAPLVYAQFPDNEKDGFERWAQQELSEWDNSTIVDDVFRWGTKYGRRRPAFGTSGFALYLTVSTI</sequence>
<gene>
    <name evidence="1" type="ORF">LCI18_000613</name>
</gene>
<reference evidence="1" key="1">
    <citation type="submission" date="2021-11" db="EMBL/GenBank/DDBJ databases">
        <title>Fusarium solani-melongenae Genome sequencing and assembly.</title>
        <authorList>
            <person name="Xie S."/>
            <person name="Huang L."/>
            <person name="Zhang X."/>
        </authorList>
    </citation>
    <scope>NUCLEOTIDE SEQUENCE</scope>
    <source>
        <strain evidence="1">CRI 24-3</strain>
    </source>
</reference>
<evidence type="ECO:0000313" key="1">
    <source>
        <dbReference type="EMBL" id="UPK89678.1"/>
    </source>
</evidence>
<accession>A0ACD3YLB3</accession>
<dbReference type="EMBL" id="CP090030">
    <property type="protein sequence ID" value="UPK89678.1"/>
    <property type="molecule type" value="Genomic_DNA"/>
</dbReference>
<keyword evidence="2" id="KW-1185">Reference proteome</keyword>
<name>A0ACD3YLB3_FUSSC</name>
<dbReference type="Proteomes" id="UP000830768">
    <property type="component" value="Chromosome 1"/>
</dbReference>